<evidence type="ECO:0000313" key="4">
    <source>
        <dbReference type="Proteomes" id="UP000813462"/>
    </source>
</evidence>
<feature type="transmembrane region" description="Helical" evidence="2">
    <location>
        <begin position="68"/>
        <end position="89"/>
    </location>
</feature>
<feature type="compositionally biased region" description="Basic and acidic residues" evidence="1">
    <location>
        <begin position="293"/>
        <end position="302"/>
    </location>
</feature>
<keyword evidence="2" id="KW-1133">Transmembrane helix</keyword>
<feature type="transmembrane region" description="Helical" evidence="2">
    <location>
        <begin position="398"/>
        <end position="422"/>
    </location>
</feature>
<evidence type="ECO:0000256" key="2">
    <source>
        <dbReference type="SAM" id="Phobius"/>
    </source>
</evidence>
<evidence type="ECO:0008006" key="5">
    <source>
        <dbReference type="Google" id="ProtNLM"/>
    </source>
</evidence>
<feature type="transmembrane region" description="Helical" evidence="2">
    <location>
        <begin position="96"/>
        <end position="116"/>
    </location>
</feature>
<dbReference type="InterPro" id="IPR036259">
    <property type="entry name" value="MFS_trans_sf"/>
</dbReference>
<accession>A0A978VQ30</accession>
<feature type="transmembrane region" description="Helical" evidence="2">
    <location>
        <begin position="202"/>
        <end position="220"/>
    </location>
</feature>
<organism evidence="3 4">
    <name type="scientific">Ziziphus jujuba var. spinosa</name>
    <dbReference type="NCBI Taxonomy" id="714518"/>
    <lineage>
        <taxon>Eukaryota</taxon>
        <taxon>Viridiplantae</taxon>
        <taxon>Streptophyta</taxon>
        <taxon>Embryophyta</taxon>
        <taxon>Tracheophyta</taxon>
        <taxon>Spermatophyta</taxon>
        <taxon>Magnoliopsida</taxon>
        <taxon>eudicotyledons</taxon>
        <taxon>Gunneridae</taxon>
        <taxon>Pentapetalae</taxon>
        <taxon>rosids</taxon>
        <taxon>fabids</taxon>
        <taxon>Rosales</taxon>
        <taxon>Rhamnaceae</taxon>
        <taxon>Paliureae</taxon>
        <taxon>Ziziphus</taxon>
    </lineage>
</organism>
<reference evidence="3" key="1">
    <citation type="journal article" date="2021" name="Front. Plant Sci.">
        <title>Chromosome-Scale Genome Assembly for Chinese Sour Jujube and Insights Into Its Genome Evolution and Domestication Signature.</title>
        <authorList>
            <person name="Shen L.-Y."/>
            <person name="Luo H."/>
            <person name="Wang X.-L."/>
            <person name="Wang X.-M."/>
            <person name="Qiu X.-J."/>
            <person name="Liu H."/>
            <person name="Zhou S.-S."/>
            <person name="Jia K.-H."/>
            <person name="Nie S."/>
            <person name="Bao Y.-T."/>
            <person name="Zhang R.-G."/>
            <person name="Yun Q.-Z."/>
            <person name="Chai Y.-H."/>
            <person name="Lu J.-Y."/>
            <person name="Li Y."/>
            <person name="Zhao S.-W."/>
            <person name="Mao J.-F."/>
            <person name="Jia S.-G."/>
            <person name="Mao Y.-M."/>
        </authorList>
    </citation>
    <scope>NUCLEOTIDE SEQUENCE</scope>
    <source>
        <strain evidence="3">AT0</strain>
        <tissue evidence="3">Leaf</tissue>
    </source>
</reference>
<name>A0A978VQ30_ZIZJJ</name>
<dbReference type="AlphaFoldDB" id="A0A978VQ30"/>
<feature type="transmembrane region" description="Helical" evidence="2">
    <location>
        <begin position="372"/>
        <end position="391"/>
    </location>
</feature>
<dbReference type="SUPFAM" id="SSF103473">
    <property type="entry name" value="MFS general substrate transporter"/>
    <property type="match status" value="1"/>
</dbReference>
<evidence type="ECO:0000256" key="1">
    <source>
        <dbReference type="SAM" id="MobiDB-lite"/>
    </source>
</evidence>
<dbReference type="PANTHER" id="PTHR43596:SF1">
    <property type="entry name" value="ADP,ATP CARRIER PROTEIN"/>
    <property type="match status" value="1"/>
</dbReference>
<comment type="caution">
    <text evidence="3">The sequence shown here is derived from an EMBL/GenBank/DDBJ whole genome shotgun (WGS) entry which is preliminary data.</text>
</comment>
<feature type="region of interest" description="Disordered" evidence="1">
    <location>
        <begin position="286"/>
        <end position="308"/>
    </location>
</feature>
<sequence>MSNMMMMIGRSRLDAIVSIFVSVHPHETSCLLHSALCFFFILSSYFVVLPLRDEGAISLGLSNLPGLFMGSLALTLIAAPISTLIFSLPNLSKGKALVLIHRFFSVSLVVFFILWYTSSSAGYSPSALKGSVTVSSTSEGNLRVDDNQANPAHSIGWENHGWFYISVRIGLFLWVALLNLITISSTWARIIDVMDTESGSRLFGFIGAGATLGQLFGSLFATGMAWMGPFLLLVAALLMEFAAQLSKGINQDVPRVPEELSPLSWILEYLCLQILKTLKDDSDQQNEVYGKSGKTEKTDQIHKGSSPKSSTLMVKPQLWAILDGLVLIMSSTYLLYVSLFLWLSAVVSSFFYFQKVSVIAMTVSSSIGRRKLFAQINSFIAVFILAGQLTLTGRILTVAGVTTAICSSPIVAFSNLVAIAVWPTWLAVAISETLRKVVTYVVTRPGRELLFTVVSQDEKYKAKVCIDVFVQRLGDATAAGMYKLLFSTLNGRTSTASLYALPVCLLWIATAFRVGRRQEQLSKLQTVSTS</sequence>
<feature type="transmembrane region" description="Helical" evidence="2">
    <location>
        <begin position="333"/>
        <end position="352"/>
    </location>
</feature>
<keyword evidence="2" id="KW-0472">Membrane</keyword>
<feature type="transmembrane region" description="Helical" evidence="2">
    <location>
        <begin position="30"/>
        <end position="48"/>
    </location>
</feature>
<proteinExistence type="predicted"/>
<dbReference type="EMBL" id="JAEACU010000003">
    <property type="protein sequence ID" value="KAH7537655.1"/>
    <property type="molecule type" value="Genomic_DNA"/>
</dbReference>
<gene>
    <name evidence="3" type="ORF">FEM48_Zijuj03G0115800</name>
</gene>
<feature type="transmembrane region" description="Helical" evidence="2">
    <location>
        <begin position="161"/>
        <end position="181"/>
    </location>
</feature>
<protein>
    <recommendedName>
        <fullName evidence="5">ADP,ATP carrier protein</fullName>
    </recommendedName>
</protein>
<dbReference type="PANTHER" id="PTHR43596">
    <property type="entry name" value="ADP,ATP CARRIER PROTEIN"/>
    <property type="match status" value="1"/>
</dbReference>
<keyword evidence="2" id="KW-0812">Transmembrane</keyword>
<dbReference type="Proteomes" id="UP000813462">
    <property type="component" value="Unassembled WGS sequence"/>
</dbReference>
<evidence type="ECO:0000313" key="3">
    <source>
        <dbReference type="EMBL" id="KAH7537655.1"/>
    </source>
</evidence>